<gene>
    <name evidence="2" type="ORF">A3F23_02320</name>
</gene>
<proteinExistence type="predicted"/>
<sequence length="85" mass="9521">MLTQVSPISSFFDSFAYLIFGIGYIVPVLFFISFVLFIATKKKIFLGGLIVLAVLYIILGLVSAFSEPEKTLSNIILQIILWPFL</sequence>
<feature type="transmembrane region" description="Helical" evidence="1">
    <location>
        <begin position="15"/>
        <end position="37"/>
    </location>
</feature>
<dbReference type="Proteomes" id="UP000177723">
    <property type="component" value="Unassembled WGS sequence"/>
</dbReference>
<evidence type="ECO:0000313" key="2">
    <source>
        <dbReference type="EMBL" id="OGF78243.1"/>
    </source>
</evidence>
<dbReference type="EMBL" id="MFHT01000003">
    <property type="protein sequence ID" value="OGF78243.1"/>
    <property type="molecule type" value="Genomic_DNA"/>
</dbReference>
<keyword evidence="1" id="KW-0472">Membrane</keyword>
<comment type="caution">
    <text evidence="2">The sequence shown here is derived from an EMBL/GenBank/DDBJ whole genome shotgun (WGS) entry which is preliminary data.</text>
</comment>
<feature type="transmembrane region" description="Helical" evidence="1">
    <location>
        <begin position="44"/>
        <end position="65"/>
    </location>
</feature>
<evidence type="ECO:0000256" key="1">
    <source>
        <dbReference type="SAM" id="Phobius"/>
    </source>
</evidence>
<protein>
    <submittedName>
        <fullName evidence="2">Uncharacterized protein</fullName>
    </submittedName>
</protein>
<name>A0A1F5WRE6_9BACT</name>
<dbReference type="AlphaFoldDB" id="A0A1F5WRE6"/>
<keyword evidence="1" id="KW-0812">Transmembrane</keyword>
<reference evidence="2 3" key="1">
    <citation type="journal article" date="2016" name="Nat. Commun.">
        <title>Thousands of microbial genomes shed light on interconnected biogeochemical processes in an aquifer system.</title>
        <authorList>
            <person name="Anantharaman K."/>
            <person name="Brown C.T."/>
            <person name="Hug L.A."/>
            <person name="Sharon I."/>
            <person name="Castelle C.J."/>
            <person name="Probst A.J."/>
            <person name="Thomas B.C."/>
            <person name="Singh A."/>
            <person name="Wilkins M.J."/>
            <person name="Karaoz U."/>
            <person name="Brodie E.L."/>
            <person name="Williams K.H."/>
            <person name="Hubbard S.S."/>
            <person name="Banfield J.F."/>
        </authorList>
    </citation>
    <scope>NUCLEOTIDE SEQUENCE [LARGE SCALE GENOMIC DNA]</scope>
</reference>
<organism evidence="2 3">
    <name type="scientific">Candidatus Giovannonibacteria bacterium RIFCSPHIGHO2_12_FULL_43_15</name>
    <dbReference type="NCBI Taxonomy" id="1798341"/>
    <lineage>
        <taxon>Bacteria</taxon>
        <taxon>Candidatus Giovannoniibacteriota</taxon>
    </lineage>
</organism>
<accession>A0A1F5WRE6</accession>
<keyword evidence="1" id="KW-1133">Transmembrane helix</keyword>
<evidence type="ECO:0000313" key="3">
    <source>
        <dbReference type="Proteomes" id="UP000177723"/>
    </source>
</evidence>